<comment type="catalytic activity">
    <reaction evidence="5">
        <text>a ribonucleotidyl-ribonucleotide-RNA + H2O = a 3'-end ribonucleotide-RNA + a 5'-end 5'-phospho-ribonucleoside-RNA + H(+)</text>
        <dbReference type="Rhea" id="RHEA:68096"/>
        <dbReference type="Rhea" id="RHEA-COMP:15179"/>
        <dbReference type="Rhea" id="RHEA-COMP:17355"/>
        <dbReference type="Rhea" id="RHEA-COMP:17428"/>
        <dbReference type="ChEBI" id="CHEBI:15377"/>
        <dbReference type="ChEBI" id="CHEBI:15378"/>
        <dbReference type="ChEBI" id="CHEBI:74896"/>
        <dbReference type="ChEBI" id="CHEBI:138282"/>
        <dbReference type="ChEBI" id="CHEBI:173118"/>
    </reaction>
    <physiologicalReaction direction="left-to-right" evidence="5">
        <dbReference type="Rhea" id="RHEA:68097"/>
    </physiologicalReaction>
</comment>
<dbReference type="Gene3D" id="3.60.15.10">
    <property type="entry name" value="Ribonuclease Z/Hydroxyacylglutathione hydrolase-like"/>
    <property type="match status" value="1"/>
</dbReference>
<reference evidence="9 10" key="1">
    <citation type="submission" date="2024-04" db="EMBL/GenBank/DDBJ databases">
        <authorList>
            <consortium name="Genoscope - CEA"/>
            <person name="William W."/>
        </authorList>
    </citation>
    <scope>NUCLEOTIDE SEQUENCE [LARGE SCALE GENOMIC DNA]</scope>
</reference>
<comment type="caution">
    <text evidence="9">The sequence shown here is derived from an EMBL/GenBank/DDBJ whole genome shotgun (WGS) entry which is preliminary data.</text>
</comment>
<feature type="compositionally biased region" description="Low complexity" evidence="7">
    <location>
        <begin position="232"/>
        <end position="242"/>
    </location>
</feature>
<evidence type="ECO:0000256" key="2">
    <source>
        <dbReference type="ARBA" id="ARBA00011738"/>
    </source>
</evidence>
<evidence type="ECO:0000313" key="10">
    <source>
        <dbReference type="Proteomes" id="UP001497497"/>
    </source>
</evidence>
<dbReference type="InterPro" id="IPR001279">
    <property type="entry name" value="Metallo-B-lactamas"/>
</dbReference>
<comment type="subunit">
    <text evidence="2">Homodimer.</text>
</comment>
<dbReference type="Proteomes" id="UP001497497">
    <property type="component" value="Unassembled WGS sequence"/>
</dbReference>
<gene>
    <name evidence="9" type="ORF">GSLYS_00001494001</name>
</gene>
<dbReference type="InterPro" id="IPR039344">
    <property type="entry name" value="MBLAC1"/>
</dbReference>
<evidence type="ECO:0000256" key="6">
    <source>
        <dbReference type="ARBA" id="ARBA00045869"/>
    </source>
</evidence>
<evidence type="ECO:0000256" key="7">
    <source>
        <dbReference type="SAM" id="MobiDB-lite"/>
    </source>
</evidence>
<evidence type="ECO:0000259" key="8">
    <source>
        <dbReference type="SMART" id="SM00849"/>
    </source>
</evidence>
<dbReference type="AlphaFoldDB" id="A0AAV2H3F0"/>
<accession>A0AAV2H3F0</accession>
<sequence>MYDIIILKEGYTHLEPHGTLRACGSITLLKGPRHNIIVDTGNPWDRETLLQGLGAQGLKPEDIHYVVCSHGHSDHIGNLNLFPAAVHCVGFDICRQDEYLLHEFKQGIPYEIDEDVEIWPTPGHTGSDVSVLVKRTNLGTVAVAGDLFECEADLDCPGLWQENSERPHLQQQSRIAVLDVADYIIPGHGPMFQVPPEYKKQMRVIMIMEEHYSSSDMTTRTESPGVQPDDASTSQPTPTSQPKPHVSISP</sequence>
<organism evidence="9 10">
    <name type="scientific">Lymnaea stagnalis</name>
    <name type="common">Great pond snail</name>
    <name type="synonym">Helix stagnalis</name>
    <dbReference type="NCBI Taxonomy" id="6523"/>
    <lineage>
        <taxon>Eukaryota</taxon>
        <taxon>Metazoa</taxon>
        <taxon>Spiralia</taxon>
        <taxon>Lophotrochozoa</taxon>
        <taxon>Mollusca</taxon>
        <taxon>Gastropoda</taxon>
        <taxon>Heterobranchia</taxon>
        <taxon>Euthyneura</taxon>
        <taxon>Panpulmonata</taxon>
        <taxon>Hygrophila</taxon>
        <taxon>Lymnaeoidea</taxon>
        <taxon>Lymnaeidae</taxon>
        <taxon>Lymnaea</taxon>
    </lineage>
</organism>
<evidence type="ECO:0000256" key="4">
    <source>
        <dbReference type="ARBA" id="ARBA00032988"/>
    </source>
</evidence>
<dbReference type="InterPro" id="IPR036866">
    <property type="entry name" value="RibonucZ/Hydroxyglut_hydro"/>
</dbReference>
<feature type="compositionally biased region" description="Polar residues" evidence="7">
    <location>
        <begin position="214"/>
        <end position="224"/>
    </location>
</feature>
<feature type="region of interest" description="Disordered" evidence="7">
    <location>
        <begin position="213"/>
        <end position="250"/>
    </location>
</feature>
<dbReference type="GO" id="GO:0005829">
    <property type="term" value="C:cytosol"/>
    <property type="evidence" value="ECO:0007669"/>
    <property type="project" value="UniProtKB-SubCell"/>
</dbReference>
<evidence type="ECO:0000256" key="1">
    <source>
        <dbReference type="ARBA" id="ARBA00004514"/>
    </source>
</evidence>
<dbReference type="CDD" id="cd07711">
    <property type="entry name" value="MBLAC1-like_MBL-fold"/>
    <property type="match status" value="1"/>
</dbReference>
<protein>
    <recommendedName>
        <fullName evidence="3">Metallo-beta-lactamase domain-containing protein 1</fullName>
    </recommendedName>
    <alternativeName>
        <fullName evidence="4">Endoribonuclease MBLAC1</fullName>
    </alternativeName>
</protein>
<dbReference type="PANTHER" id="PTHR23200">
    <property type="entry name" value="METALLO-BETA-LACTAMASE DOMAIN-CONTAINING PROTEIN 1"/>
    <property type="match status" value="1"/>
</dbReference>
<comment type="subcellular location">
    <subcellularLocation>
        <location evidence="1">Cytoplasm</location>
        <location evidence="1">Cytosol</location>
    </subcellularLocation>
</comment>
<feature type="domain" description="Metallo-beta-lactamase" evidence="8">
    <location>
        <begin position="23"/>
        <end position="188"/>
    </location>
</feature>
<comment type="function">
    <text evidence="6">Endoribonuclease that catalyzes the hydrolysis of histone-coding pre-mRNA 3'-end. Involved in histone pre-mRNA processing during the S-phase of the cell cycle, which is required for entering/progressing through S-phase. Cleaves histone pre-mRNA at a major and a minor cleavage site after the 5'-ACCCA-3' and the 5'-ACCCACA-3' sequence, respectively, and located downstream of the stem-loop. May require the presence of the HDE element located at the histone pre-RNA 3'-end to avoid non-specific cleavage.</text>
</comment>
<dbReference type="SUPFAM" id="SSF56281">
    <property type="entry name" value="Metallo-hydrolase/oxidoreductase"/>
    <property type="match status" value="1"/>
</dbReference>
<dbReference type="SMART" id="SM00849">
    <property type="entry name" value="Lactamase_B"/>
    <property type="match status" value="1"/>
</dbReference>
<name>A0AAV2H3F0_LYMST</name>
<dbReference type="PANTHER" id="PTHR23200:SF48">
    <property type="entry name" value="METALLO-BETA-LACTAMASE DOMAIN-CONTAINING PROTEIN 1"/>
    <property type="match status" value="1"/>
</dbReference>
<dbReference type="EMBL" id="CAXITT010000015">
    <property type="protein sequence ID" value="CAL1527317.1"/>
    <property type="molecule type" value="Genomic_DNA"/>
</dbReference>
<evidence type="ECO:0000256" key="3">
    <source>
        <dbReference type="ARBA" id="ARBA00014856"/>
    </source>
</evidence>
<evidence type="ECO:0000313" key="9">
    <source>
        <dbReference type="EMBL" id="CAL1527317.1"/>
    </source>
</evidence>
<proteinExistence type="predicted"/>
<keyword evidence="10" id="KW-1185">Reference proteome</keyword>
<evidence type="ECO:0000256" key="5">
    <source>
        <dbReference type="ARBA" id="ARBA00044690"/>
    </source>
</evidence>
<dbReference type="Pfam" id="PF00753">
    <property type="entry name" value="Lactamase_B"/>
    <property type="match status" value="1"/>
</dbReference>